<dbReference type="Pfam" id="PF00271">
    <property type="entry name" value="Helicase_C"/>
    <property type="match status" value="1"/>
</dbReference>
<name>A0A3N2D149_9MICO</name>
<feature type="region of interest" description="Disordered" evidence="2">
    <location>
        <begin position="943"/>
        <end position="965"/>
    </location>
</feature>
<evidence type="ECO:0000259" key="3">
    <source>
        <dbReference type="PROSITE" id="PS51192"/>
    </source>
</evidence>
<dbReference type="SMART" id="SM00487">
    <property type="entry name" value="DEXDc"/>
    <property type="match status" value="1"/>
</dbReference>
<feature type="region of interest" description="Disordered" evidence="2">
    <location>
        <begin position="1"/>
        <end position="32"/>
    </location>
</feature>
<keyword evidence="1" id="KW-0378">Hydrolase</keyword>
<dbReference type="PROSITE" id="PS51192">
    <property type="entry name" value="HELICASE_ATP_BIND_1"/>
    <property type="match status" value="1"/>
</dbReference>
<feature type="compositionally biased region" description="Basic and acidic residues" evidence="2">
    <location>
        <begin position="946"/>
        <end position="959"/>
    </location>
</feature>
<feature type="domain" description="Helicase C-terminal" evidence="4">
    <location>
        <begin position="742"/>
        <end position="898"/>
    </location>
</feature>
<dbReference type="InterPro" id="IPR014001">
    <property type="entry name" value="Helicase_ATP-bd"/>
</dbReference>
<dbReference type="PANTHER" id="PTHR10799">
    <property type="entry name" value="SNF2/RAD54 HELICASE FAMILY"/>
    <property type="match status" value="1"/>
</dbReference>
<dbReference type="GO" id="GO:0005524">
    <property type="term" value="F:ATP binding"/>
    <property type="evidence" value="ECO:0007669"/>
    <property type="project" value="InterPro"/>
</dbReference>
<dbReference type="InterPro" id="IPR027417">
    <property type="entry name" value="P-loop_NTPase"/>
</dbReference>
<keyword evidence="6" id="KW-1185">Reference proteome</keyword>
<evidence type="ECO:0000256" key="2">
    <source>
        <dbReference type="SAM" id="MobiDB-lite"/>
    </source>
</evidence>
<gene>
    <name evidence="5" type="ORF">EDD28_2790</name>
</gene>
<dbReference type="CDD" id="cd17919">
    <property type="entry name" value="DEXHc_Snf"/>
    <property type="match status" value="1"/>
</dbReference>
<dbReference type="GO" id="GO:0016787">
    <property type="term" value="F:hydrolase activity"/>
    <property type="evidence" value="ECO:0007669"/>
    <property type="project" value="UniProtKB-KW"/>
</dbReference>
<dbReference type="InterPro" id="IPR001650">
    <property type="entry name" value="Helicase_C-like"/>
</dbReference>
<dbReference type="CDD" id="cd18793">
    <property type="entry name" value="SF2_C_SNF"/>
    <property type="match status" value="1"/>
</dbReference>
<feature type="compositionally biased region" description="Low complexity" evidence="2">
    <location>
        <begin position="22"/>
        <end position="32"/>
    </location>
</feature>
<feature type="compositionally biased region" description="Basic and acidic residues" evidence="2">
    <location>
        <begin position="1"/>
        <end position="13"/>
    </location>
</feature>
<dbReference type="PROSITE" id="PS51194">
    <property type="entry name" value="HELICASE_CTER"/>
    <property type="match status" value="1"/>
</dbReference>
<dbReference type="Gene3D" id="3.40.50.10810">
    <property type="entry name" value="Tandem AAA-ATPase domain"/>
    <property type="match status" value="1"/>
</dbReference>
<sequence length="965" mass="103803">MGLDVQQRRRSDGSDDEDAGADHTAAAGATGVGRVAPPLGAVLVATEAAVNREDPQRVRTAAARVVDWVDRAGVVARHRARVTAEADAAFVELRARIVDVAIEDEGRWAVLPLRDADGHTLGRLARQVALPPLRPGEAAVLDQLTTEIPRVLRDVRSGFGLRRFFRGAKAREASERAARFLLEYEAWGSSAGVDATLDRLDDTAIPVGRVPVEHALAPGVGLTRRLPDSADAHLLEGTPVVVDQLPRATAIILAALAEEEPLRRSALDAATALRAAETDVVVAGMPVDRLRDATRERLLVRPLTDAGITSVHDVLVNGERLATLPGLGPMTARRIVGAAETLRHTTFEETTIRIDAASPSRGTHDLVRRLAAWDSGRRTRNPGRVVVRTRALAPLAVVLTGDVTRIVVLGDDPEGLLAAVAAVVERAPQIARTAPRPVPADPWADFLARPADYLTLLEELGLATSSEEAAQGGLPDEVVAAVRRCELRTDHLTVSLRGYQGFAARFALVQRKVVIGDEMGLGKTVEALAVLAHLWAQGARRFLVVCPAAVVTNWVREVEAKSSLPAHRLHGQDRDEALLAWRRDGGVAVTTYDMLGWLERQAEEEAPACVVVDEAHYIKNPAAKRSRRSARLIERAERAILLTGTPLENRVGEFRELVGYVRPDLVVDGSDLRPRLFRRQVAPAYLRRSQEDVLGELPELVEVEEWMPLSDADAAAYGDAVRSGNFQAMRQAAMLQGEASEKVQRLVEIVEEAEDNGRKVLVFSNYLDVLDAVARTLPGYVIGPLTGAVPAARRQEMVDAFTVADAGAALVAQIVAGGVGLNIQAASVVVICEPQLKPTTEWQAIARARRMGQLRSVQVHRLLSEEGVDARVVEILARKRALFAEFAAVSDTAEAAPEAFDVSDAAIMREVVEAEQLRLAGSGVVAVSATEDAVDPMNAAAAVQADDARVGDHGERESNADTSGQ</sequence>
<evidence type="ECO:0000313" key="6">
    <source>
        <dbReference type="Proteomes" id="UP000275356"/>
    </source>
</evidence>
<feature type="domain" description="Helicase ATP-binding" evidence="3">
    <location>
        <begin position="504"/>
        <end position="664"/>
    </location>
</feature>
<dbReference type="Gene3D" id="3.40.50.300">
    <property type="entry name" value="P-loop containing nucleotide triphosphate hydrolases"/>
    <property type="match status" value="1"/>
</dbReference>
<dbReference type="AlphaFoldDB" id="A0A3N2D149"/>
<evidence type="ECO:0000256" key="1">
    <source>
        <dbReference type="ARBA" id="ARBA00022801"/>
    </source>
</evidence>
<dbReference type="InterPro" id="IPR038718">
    <property type="entry name" value="SNF2-like_sf"/>
</dbReference>
<protein>
    <submittedName>
        <fullName evidence="5">SNF2 domain-containing protein</fullName>
    </submittedName>
</protein>
<dbReference type="InterPro" id="IPR000330">
    <property type="entry name" value="SNF2_N"/>
</dbReference>
<comment type="caution">
    <text evidence="5">The sequence shown here is derived from an EMBL/GenBank/DDBJ whole genome shotgun (WGS) entry which is preliminary data.</text>
</comment>
<evidence type="ECO:0000259" key="4">
    <source>
        <dbReference type="PROSITE" id="PS51194"/>
    </source>
</evidence>
<dbReference type="Proteomes" id="UP000275356">
    <property type="component" value="Unassembled WGS sequence"/>
</dbReference>
<dbReference type="EMBL" id="RKHQ01000002">
    <property type="protein sequence ID" value="ROR93378.1"/>
    <property type="molecule type" value="Genomic_DNA"/>
</dbReference>
<dbReference type="SUPFAM" id="SSF52540">
    <property type="entry name" value="P-loop containing nucleoside triphosphate hydrolases"/>
    <property type="match status" value="2"/>
</dbReference>
<dbReference type="InterPro" id="IPR049730">
    <property type="entry name" value="SNF2/RAD54-like_C"/>
</dbReference>
<dbReference type="Pfam" id="PF00176">
    <property type="entry name" value="SNF2-rel_dom"/>
    <property type="match status" value="1"/>
</dbReference>
<accession>A0A3N2D149</accession>
<dbReference type="SMART" id="SM00490">
    <property type="entry name" value="HELICc"/>
    <property type="match status" value="1"/>
</dbReference>
<proteinExistence type="predicted"/>
<organism evidence="5 6">
    <name type="scientific">Salana multivorans</name>
    <dbReference type="NCBI Taxonomy" id="120377"/>
    <lineage>
        <taxon>Bacteria</taxon>
        <taxon>Bacillati</taxon>
        <taxon>Actinomycetota</taxon>
        <taxon>Actinomycetes</taxon>
        <taxon>Micrococcales</taxon>
        <taxon>Beutenbergiaceae</taxon>
        <taxon>Salana</taxon>
    </lineage>
</organism>
<reference evidence="5 6" key="1">
    <citation type="submission" date="2018-11" db="EMBL/GenBank/DDBJ databases">
        <title>Sequencing the genomes of 1000 actinobacteria strains.</title>
        <authorList>
            <person name="Klenk H.-P."/>
        </authorList>
    </citation>
    <scope>NUCLEOTIDE SEQUENCE [LARGE SCALE GENOMIC DNA]</scope>
    <source>
        <strain evidence="5 6">DSM 13521</strain>
    </source>
</reference>
<evidence type="ECO:0000313" key="5">
    <source>
        <dbReference type="EMBL" id="ROR93378.1"/>
    </source>
</evidence>